<dbReference type="AlphaFoldDB" id="A0A2N3ICG3"/>
<reference evidence="2 3" key="1">
    <citation type="submission" date="2017-06" db="EMBL/GenBank/DDBJ databases">
        <title>Raineya orbicola gen. nov., sp. nov. a slightly thermophilic bacterium of the phylum Bacteroidetes and the description of Raineyaceae fam. nov.</title>
        <authorList>
            <person name="Albuquerque L."/>
            <person name="Polonia A.R.M."/>
            <person name="Barroso C."/>
            <person name="Froufe H.J.C."/>
            <person name="Lage O."/>
            <person name="Lobo-Da-Cunha A."/>
            <person name="Egas C."/>
            <person name="Da Costa M.S."/>
        </authorList>
    </citation>
    <scope>NUCLEOTIDE SEQUENCE [LARGE SCALE GENOMIC DNA]</scope>
    <source>
        <strain evidence="2 3">SPSPC-11</strain>
    </source>
</reference>
<evidence type="ECO:0008006" key="4">
    <source>
        <dbReference type="Google" id="ProtNLM"/>
    </source>
</evidence>
<keyword evidence="1" id="KW-0812">Transmembrane</keyword>
<comment type="caution">
    <text evidence="2">The sequence shown here is derived from an EMBL/GenBank/DDBJ whole genome shotgun (WGS) entry which is preliminary data.</text>
</comment>
<protein>
    <recommendedName>
        <fullName evidence="4">Bestrophin, RFP-TM, chloride channel</fullName>
    </recommendedName>
</protein>
<name>A0A2N3ICG3_9BACT</name>
<keyword evidence="1" id="KW-0472">Membrane</keyword>
<dbReference type="EMBL" id="NKXO01000028">
    <property type="protein sequence ID" value="PKQ68011.1"/>
    <property type="molecule type" value="Genomic_DNA"/>
</dbReference>
<dbReference type="Proteomes" id="UP000233387">
    <property type="component" value="Unassembled WGS sequence"/>
</dbReference>
<gene>
    <name evidence="2" type="ORF">Rain11_1822</name>
</gene>
<sequence>MKLFRSLWNIINYKTFIITTLSVIGTYYCKEFNFVGDLPITLVGTAIIFPVVFSINSAYRRREDAIMSYASMKSNFMGLFYASKNWVSSEHENYCRKSATLLLKTMGHIIAFFTNNQTEKQAELEKPIYRSFDEISLFIQTFRKVGVTPSELSRADQYFTRAVADFERMKKILYYRTPYSLRVYAIFFLYSFPVLYAPYFAYHLKDSTYPVIGYISAVLYSFVFVSLINIQEQLENPFDQYGEDDIQLDLSEMRTMIENVSIKDVANFKTEQNI</sequence>
<feature type="transmembrane region" description="Helical" evidence="1">
    <location>
        <begin position="40"/>
        <end position="59"/>
    </location>
</feature>
<keyword evidence="3" id="KW-1185">Reference proteome</keyword>
<evidence type="ECO:0000256" key="1">
    <source>
        <dbReference type="SAM" id="Phobius"/>
    </source>
</evidence>
<dbReference type="RefSeq" id="WP_101359092.1">
    <property type="nucleotide sequence ID" value="NZ_NKXO01000028.1"/>
</dbReference>
<dbReference type="OrthoDB" id="977563at2"/>
<dbReference type="PANTHER" id="PTHR36970">
    <property type="entry name" value="UNNAMED PRODUCT"/>
    <property type="match status" value="1"/>
</dbReference>
<feature type="transmembrane region" description="Helical" evidence="1">
    <location>
        <begin position="179"/>
        <end position="199"/>
    </location>
</feature>
<accession>A0A2N3ICG3</accession>
<dbReference type="PANTHER" id="PTHR36970:SF1">
    <property type="entry name" value="BESTROPHIN HOMOLOG"/>
    <property type="match status" value="1"/>
</dbReference>
<proteinExistence type="predicted"/>
<feature type="transmembrane region" description="Helical" evidence="1">
    <location>
        <begin position="7"/>
        <end position="28"/>
    </location>
</feature>
<evidence type="ECO:0000313" key="3">
    <source>
        <dbReference type="Proteomes" id="UP000233387"/>
    </source>
</evidence>
<keyword evidence="1" id="KW-1133">Transmembrane helix</keyword>
<organism evidence="2 3">
    <name type="scientific">Raineya orbicola</name>
    <dbReference type="NCBI Taxonomy" id="2016530"/>
    <lineage>
        <taxon>Bacteria</taxon>
        <taxon>Pseudomonadati</taxon>
        <taxon>Bacteroidota</taxon>
        <taxon>Cytophagia</taxon>
        <taxon>Cytophagales</taxon>
        <taxon>Raineyaceae</taxon>
        <taxon>Raineya</taxon>
    </lineage>
</organism>
<feature type="transmembrane region" description="Helical" evidence="1">
    <location>
        <begin position="211"/>
        <end position="230"/>
    </location>
</feature>
<evidence type="ECO:0000313" key="2">
    <source>
        <dbReference type="EMBL" id="PKQ68011.1"/>
    </source>
</evidence>